<dbReference type="EMBL" id="CP023434">
    <property type="protein sequence ID" value="AXY26551.1"/>
    <property type="molecule type" value="Genomic_DNA"/>
</dbReference>
<name>A0A347WN94_9LACT</name>
<dbReference type="Proteomes" id="UP000263232">
    <property type="component" value="Chromosome"/>
</dbReference>
<accession>A0A347WN94</accession>
<dbReference type="AlphaFoldDB" id="A0A347WN94"/>
<gene>
    <name evidence="1" type="ORF">CL176_11390</name>
</gene>
<reference evidence="1 2" key="1">
    <citation type="submission" date="2017-09" db="EMBL/GenBank/DDBJ databases">
        <title>Complete genome sequence of Oxytococcus suis strain ZY16052.</title>
        <authorList>
            <person name="Li F."/>
        </authorList>
    </citation>
    <scope>NUCLEOTIDE SEQUENCE [LARGE SCALE GENOMIC DNA]</scope>
    <source>
        <strain evidence="1 2">ZY16052</strain>
    </source>
</reference>
<dbReference type="OrthoDB" id="2918624at2"/>
<proteinExistence type="predicted"/>
<organism evidence="1 2">
    <name type="scientific">Suicoccus acidiformans</name>
    <dbReference type="NCBI Taxonomy" id="2036206"/>
    <lineage>
        <taxon>Bacteria</taxon>
        <taxon>Bacillati</taxon>
        <taxon>Bacillota</taxon>
        <taxon>Bacilli</taxon>
        <taxon>Lactobacillales</taxon>
        <taxon>Aerococcaceae</taxon>
        <taxon>Suicoccus</taxon>
    </lineage>
</organism>
<sequence length="61" mass="7490">MAEDMLWLKEAIVHWQEQAKDYPTKALLDVAYRHYMQQRELSRIAEGRLDGQVWSRKEWRK</sequence>
<protein>
    <submittedName>
        <fullName evidence="1">Uncharacterized protein</fullName>
    </submittedName>
</protein>
<evidence type="ECO:0000313" key="2">
    <source>
        <dbReference type="Proteomes" id="UP000263232"/>
    </source>
</evidence>
<evidence type="ECO:0000313" key="1">
    <source>
        <dbReference type="EMBL" id="AXY26551.1"/>
    </source>
</evidence>
<keyword evidence="2" id="KW-1185">Reference proteome</keyword>
<dbReference type="KEGG" id="abae:CL176_11390"/>
<dbReference type="RefSeq" id="WP_118991407.1">
    <property type="nucleotide sequence ID" value="NZ_CP023434.1"/>
</dbReference>